<evidence type="ECO:0000256" key="6">
    <source>
        <dbReference type="ARBA" id="ARBA00022729"/>
    </source>
</evidence>
<name>A0A0P0X7C9_ORYSJ</name>
<protein>
    <recommendedName>
        <fullName evidence="2">non-specific serine/threonine protein kinase</fullName>
        <ecNumber evidence="2">2.7.11.1</ecNumber>
    </recommendedName>
</protein>
<evidence type="ECO:0000256" key="14">
    <source>
        <dbReference type="ARBA" id="ARBA00047899"/>
    </source>
</evidence>
<feature type="signal peptide" evidence="16">
    <location>
        <begin position="1"/>
        <end position="19"/>
    </location>
</feature>
<keyword evidence="3" id="KW-0723">Serine/threonine-protein kinase</keyword>
<dbReference type="GO" id="GO:0016020">
    <property type="term" value="C:membrane"/>
    <property type="evidence" value="ECO:0007669"/>
    <property type="project" value="UniProtKB-SubCell"/>
</dbReference>
<evidence type="ECO:0000256" key="3">
    <source>
        <dbReference type="ARBA" id="ARBA00022527"/>
    </source>
</evidence>
<dbReference type="OMA" id="EQTICSD"/>
<evidence type="ECO:0000256" key="10">
    <source>
        <dbReference type="ARBA" id="ARBA00022840"/>
    </source>
</evidence>
<evidence type="ECO:0000256" key="7">
    <source>
        <dbReference type="ARBA" id="ARBA00022737"/>
    </source>
</evidence>
<evidence type="ECO:0000256" key="9">
    <source>
        <dbReference type="ARBA" id="ARBA00022777"/>
    </source>
</evidence>
<evidence type="ECO:0000313" key="19">
    <source>
        <dbReference type="EMBL" id="BAT01905.1"/>
    </source>
</evidence>
<dbReference type="PANTHER" id="PTHR27002">
    <property type="entry name" value="RECEPTOR-LIKE SERINE/THREONINE-PROTEIN KINASE SD1-8"/>
    <property type="match status" value="1"/>
</dbReference>
<evidence type="ECO:0000256" key="13">
    <source>
        <dbReference type="ARBA" id="ARBA00023180"/>
    </source>
</evidence>
<keyword evidence="20" id="KW-1185">Reference proteome</keyword>
<dbReference type="PaxDb" id="39947-A0A0P0X7C9"/>
<evidence type="ECO:0000256" key="2">
    <source>
        <dbReference type="ARBA" id="ARBA00012513"/>
    </source>
</evidence>
<feature type="domain" description="Protein kinase" evidence="17">
    <location>
        <begin position="215"/>
        <end position="469"/>
    </location>
</feature>
<dbReference type="GO" id="GO:0005524">
    <property type="term" value="F:ATP binding"/>
    <property type="evidence" value="ECO:0007669"/>
    <property type="project" value="UniProtKB-KW"/>
</dbReference>
<dbReference type="InterPro" id="IPR002902">
    <property type="entry name" value="GNK2"/>
</dbReference>
<keyword evidence="4" id="KW-0808">Transferase</keyword>
<proteinExistence type="predicted"/>
<evidence type="ECO:0000256" key="5">
    <source>
        <dbReference type="ARBA" id="ARBA00022692"/>
    </source>
</evidence>
<dbReference type="Pfam" id="PF00069">
    <property type="entry name" value="Pkinase"/>
    <property type="match status" value="1"/>
</dbReference>
<organism evidence="19 20">
    <name type="scientific">Oryza sativa subsp. japonica</name>
    <name type="common">Rice</name>
    <dbReference type="NCBI Taxonomy" id="39947"/>
    <lineage>
        <taxon>Eukaryota</taxon>
        <taxon>Viridiplantae</taxon>
        <taxon>Streptophyta</taxon>
        <taxon>Embryophyta</taxon>
        <taxon>Tracheophyta</taxon>
        <taxon>Spermatophyta</taxon>
        <taxon>Magnoliopsida</taxon>
        <taxon>Liliopsida</taxon>
        <taxon>Poales</taxon>
        <taxon>Poaceae</taxon>
        <taxon>BOP clade</taxon>
        <taxon>Oryzoideae</taxon>
        <taxon>Oryzeae</taxon>
        <taxon>Oryzinae</taxon>
        <taxon>Oryza</taxon>
        <taxon>Oryza sativa</taxon>
    </lineage>
</organism>
<dbReference type="Gene3D" id="3.30.200.20">
    <property type="entry name" value="Phosphorylase Kinase, domain 1"/>
    <property type="match status" value="1"/>
</dbReference>
<evidence type="ECO:0000313" key="20">
    <source>
        <dbReference type="Proteomes" id="UP000059680"/>
    </source>
</evidence>
<dbReference type="InterPro" id="IPR000719">
    <property type="entry name" value="Prot_kinase_dom"/>
</dbReference>
<dbReference type="EMBL" id="AP014963">
    <property type="protein sequence ID" value="BAT01905.1"/>
    <property type="molecule type" value="Genomic_DNA"/>
</dbReference>
<dbReference type="PROSITE" id="PS00108">
    <property type="entry name" value="PROTEIN_KINASE_ST"/>
    <property type="match status" value="1"/>
</dbReference>
<keyword evidence="7" id="KW-0677">Repeat</keyword>
<dbReference type="GO" id="GO:0004674">
    <property type="term" value="F:protein serine/threonine kinase activity"/>
    <property type="evidence" value="ECO:0007669"/>
    <property type="project" value="UniProtKB-KW"/>
</dbReference>
<dbReference type="SMR" id="A0A0P0X7C9"/>
<dbReference type="Proteomes" id="UP000059680">
    <property type="component" value="Chromosome 7"/>
</dbReference>
<feature type="domain" description="Gnk2-homologous" evidence="18">
    <location>
        <begin position="18"/>
        <end position="123"/>
    </location>
</feature>
<feature type="chain" id="PRO_5006056997" description="non-specific serine/threonine protein kinase" evidence="16">
    <location>
        <begin position="20"/>
        <end position="469"/>
    </location>
</feature>
<reference evidence="19 20" key="2">
    <citation type="journal article" date="2013" name="Plant Cell Physiol.">
        <title>Rice Annotation Project Database (RAP-DB): an integrative and interactive database for rice genomics.</title>
        <authorList>
            <person name="Sakai H."/>
            <person name="Lee S.S."/>
            <person name="Tanaka T."/>
            <person name="Numa H."/>
            <person name="Kim J."/>
            <person name="Kawahara Y."/>
            <person name="Wakimoto H."/>
            <person name="Yang C.C."/>
            <person name="Iwamoto M."/>
            <person name="Abe T."/>
            <person name="Yamada Y."/>
            <person name="Muto A."/>
            <person name="Inokuchi H."/>
            <person name="Ikemura T."/>
            <person name="Matsumoto T."/>
            <person name="Sasaki T."/>
            <person name="Itoh T."/>
        </authorList>
    </citation>
    <scope>NUCLEOTIDE SEQUENCE [LARGE SCALE GENOMIC DNA]</scope>
    <source>
        <strain evidence="20">cv. Nipponbare</strain>
    </source>
</reference>
<evidence type="ECO:0000256" key="8">
    <source>
        <dbReference type="ARBA" id="ARBA00022741"/>
    </source>
</evidence>
<dbReference type="CDD" id="cd23509">
    <property type="entry name" value="Gnk2-like"/>
    <property type="match status" value="2"/>
</dbReference>
<keyword evidence="13" id="KW-0325">Glycoprotein</keyword>
<dbReference type="FunFam" id="3.30.430.20:FF:000016">
    <property type="entry name" value="Cysteine-rich receptor-like protein kinase 10"/>
    <property type="match status" value="1"/>
</dbReference>
<keyword evidence="11" id="KW-1133">Transmembrane helix</keyword>
<keyword evidence="8" id="KW-0547">Nucleotide-binding</keyword>
<evidence type="ECO:0000256" key="15">
    <source>
        <dbReference type="ARBA" id="ARBA00048679"/>
    </source>
</evidence>
<keyword evidence="6 16" id="KW-0732">Signal</keyword>
<sequence>MLAALLILLLSSPPSPAAGDRWFCGNATTYTPNSAYTSNRDSLAASLIAGATKLHSATGAAGAGADRVYGAVLCRGDTAAADCGGRLREAFAGIVNGTSVCALRRDVALYDELYHLRFSDHDFLSAFSNSPEWVDVTNLNTAPAADAERFEEVVGELLGSLADAAARRPERYAAGDAPWPSRERDRTVRTVYGLAQCTRDMPPERCRSCLDGVVAERRRKIGGGTMGGAIHGVRCSLRYETDTQFFTTPGNYMQELMKDVHLVKINLMEQTTDMDEVMRLWKIEDAGSEFSLYDFSQLADATDNFSANNILGEGGFGPVYKDFIDEIYRGCFLMDKNPIRRTSLNWKTRRKIVEGIAQGLLYLHKHSRLRIIHRDLKASNILLDSELNPKISDFGMARIFPSDASRAKASRLVGTFGYMAPEYASEGLISIKSDVFSFGVLLLEIMSGTRSAGFQHYGEFQNLLEYVSN</sequence>
<dbReference type="SUPFAM" id="SSF56112">
    <property type="entry name" value="Protein kinase-like (PK-like)"/>
    <property type="match status" value="1"/>
</dbReference>
<dbReference type="Gene3D" id="3.30.430.20">
    <property type="entry name" value="Gnk2 domain, C-X8-C-X2-C motif"/>
    <property type="match status" value="2"/>
</dbReference>
<dbReference type="SMART" id="SM00220">
    <property type="entry name" value="S_TKc"/>
    <property type="match status" value="1"/>
</dbReference>
<dbReference type="PANTHER" id="PTHR27002:SF892">
    <property type="entry name" value="OS07G0487300 PROTEIN"/>
    <property type="match status" value="1"/>
</dbReference>
<evidence type="ECO:0000256" key="1">
    <source>
        <dbReference type="ARBA" id="ARBA00004167"/>
    </source>
</evidence>
<dbReference type="InParanoid" id="A0A0P0X7C9"/>
<accession>A0A0P0X7C9</accession>
<dbReference type="Pfam" id="PF01657">
    <property type="entry name" value="Stress-antifung"/>
    <property type="match status" value="2"/>
</dbReference>
<dbReference type="eggNOG" id="ENOG502QWDY">
    <property type="taxonomic scope" value="Eukaryota"/>
</dbReference>
<comment type="catalytic activity">
    <reaction evidence="15">
        <text>L-seryl-[protein] + ATP = O-phospho-L-seryl-[protein] + ADP + H(+)</text>
        <dbReference type="Rhea" id="RHEA:17989"/>
        <dbReference type="Rhea" id="RHEA-COMP:9863"/>
        <dbReference type="Rhea" id="RHEA-COMP:11604"/>
        <dbReference type="ChEBI" id="CHEBI:15378"/>
        <dbReference type="ChEBI" id="CHEBI:29999"/>
        <dbReference type="ChEBI" id="CHEBI:30616"/>
        <dbReference type="ChEBI" id="CHEBI:83421"/>
        <dbReference type="ChEBI" id="CHEBI:456216"/>
        <dbReference type="EC" id="2.7.11.1"/>
    </reaction>
</comment>
<keyword evidence="12" id="KW-0472">Membrane</keyword>
<dbReference type="PROSITE" id="PS50011">
    <property type="entry name" value="PROTEIN_KINASE_DOM"/>
    <property type="match status" value="1"/>
</dbReference>
<gene>
    <name evidence="19" type="ordered locus">Os07g0534100</name>
    <name evidence="19" type="ORF">OSNPB_070534100</name>
</gene>
<comment type="catalytic activity">
    <reaction evidence="14">
        <text>L-threonyl-[protein] + ATP = O-phospho-L-threonyl-[protein] + ADP + H(+)</text>
        <dbReference type="Rhea" id="RHEA:46608"/>
        <dbReference type="Rhea" id="RHEA-COMP:11060"/>
        <dbReference type="Rhea" id="RHEA-COMP:11605"/>
        <dbReference type="ChEBI" id="CHEBI:15378"/>
        <dbReference type="ChEBI" id="CHEBI:30013"/>
        <dbReference type="ChEBI" id="CHEBI:30616"/>
        <dbReference type="ChEBI" id="CHEBI:61977"/>
        <dbReference type="ChEBI" id="CHEBI:456216"/>
        <dbReference type="EC" id="2.7.11.1"/>
    </reaction>
</comment>
<dbReference type="STRING" id="39947.A0A0P0X7C9"/>
<keyword evidence="10" id="KW-0067">ATP-binding</keyword>
<dbReference type="InterPro" id="IPR038408">
    <property type="entry name" value="GNK2_sf"/>
</dbReference>
<evidence type="ECO:0000256" key="12">
    <source>
        <dbReference type="ARBA" id="ARBA00023136"/>
    </source>
</evidence>
<dbReference type="Gramene" id="Os07t0534100-00">
    <property type="protein sequence ID" value="Os07t0534100-00"/>
    <property type="gene ID" value="Os07g0534100"/>
</dbReference>
<dbReference type="InterPro" id="IPR011009">
    <property type="entry name" value="Kinase-like_dom_sf"/>
</dbReference>
<evidence type="ECO:0000259" key="18">
    <source>
        <dbReference type="PROSITE" id="PS51473"/>
    </source>
</evidence>
<dbReference type="FunFam" id="1.10.510.10:FF:001023">
    <property type="entry name" value="Os07g0541700 protein"/>
    <property type="match status" value="1"/>
</dbReference>
<keyword evidence="5" id="KW-0812">Transmembrane</keyword>
<feature type="domain" description="Gnk2-homologous" evidence="18">
    <location>
        <begin position="132"/>
        <end position="244"/>
    </location>
</feature>
<dbReference type="PROSITE" id="PS51473">
    <property type="entry name" value="GNK2"/>
    <property type="match status" value="2"/>
</dbReference>
<reference evidence="20" key="1">
    <citation type="journal article" date="2005" name="Nature">
        <title>The map-based sequence of the rice genome.</title>
        <authorList>
            <consortium name="International rice genome sequencing project (IRGSP)"/>
            <person name="Matsumoto T."/>
            <person name="Wu J."/>
            <person name="Kanamori H."/>
            <person name="Katayose Y."/>
            <person name="Fujisawa M."/>
            <person name="Namiki N."/>
            <person name="Mizuno H."/>
            <person name="Yamamoto K."/>
            <person name="Antonio B.A."/>
            <person name="Baba T."/>
            <person name="Sakata K."/>
            <person name="Nagamura Y."/>
            <person name="Aoki H."/>
            <person name="Arikawa K."/>
            <person name="Arita K."/>
            <person name="Bito T."/>
            <person name="Chiden Y."/>
            <person name="Fujitsuka N."/>
            <person name="Fukunaka R."/>
            <person name="Hamada M."/>
            <person name="Harada C."/>
            <person name="Hayashi A."/>
            <person name="Hijishita S."/>
            <person name="Honda M."/>
            <person name="Hosokawa S."/>
            <person name="Ichikawa Y."/>
            <person name="Idonuma A."/>
            <person name="Iijima M."/>
            <person name="Ikeda M."/>
            <person name="Ikeno M."/>
            <person name="Ito K."/>
            <person name="Ito S."/>
            <person name="Ito T."/>
            <person name="Ito Y."/>
            <person name="Ito Y."/>
            <person name="Iwabuchi A."/>
            <person name="Kamiya K."/>
            <person name="Karasawa W."/>
            <person name="Kurita K."/>
            <person name="Katagiri S."/>
            <person name="Kikuta A."/>
            <person name="Kobayashi H."/>
            <person name="Kobayashi N."/>
            <person name="Machita K."/>
            <person name="Maehara T."/>
            <person name="Masukawa M."/>
            <person name="Mizubayashi T."/>
            <person name="Mukai Y."/>
            <person name="Nagasaki H."/>
            <person name="Nagata Y."/>
            <person name="Naito S."/>
            <person name="Nakashima M."/>
            <person name="Nakama Y."/>
            <person name="Nakamichi Y."/>
            <person name="Nakamura M."/>
            <person name="Meguro A."/>
            <person name="Negishi M."/>
            <person name="Ohta I."/>
            <person name="Ohta T."/>
            <person name="Okamoto M."/>
            <person name="Ono N."/>
            <person name="Saji S."/>
            <person name="Sakaguchi M."/>
            <person name="Sakai K."/>
            <person name="Shibata M."/>
            <person name="Shimokawa T."/>
            <person name="Song J."/>
            <person name="Takazaki Y."/>
            <person name="Terasawa K."/>
            <person name="Tsugane M."/>
            <person name="Tsuji K."/>
            <person name="Ueda S."/>
            <person name="Waki K."/>
            <person name="Yamagata H."/>
            <person name="Yamamoto M."/>
            <person name="Yamamoto S."/>
            <person name="Yamane H."/>
            <person name="Yoshiki S."/>
            <person name="Yoshihara R."/>
            <person name="Yukawa K."/>
            <person name="Zhong H."/>
            <person name="Yano M."/>
            <person name="Yuan Q."/>
            <person name="Ouyang S."/>
            <person name="Liu J."/>
            <person name="Jones K.M."/>
            <person name="Gansberger K."/>
            <person name="Moffat K."/>
            <person name="Hill J."/>
            <person name="Bera J."/>
            <person name="Fadrosh D."/>
            <person name="Jin S."/>
            <person name="Johri S."/>
            <person name="Kim M."/>
            <person name="Overton L."/>
            <person name="Reardon M."/>
            <person name="Tsitrin T."/>
            <person name="Vuong H."/>
            <person name="Weaver B."/>
            <person name="Ciecko A."/>
            <person name="Tallon L."/>
            <person name="Jackson J."/>
            <person name="Pai G."/>
            <person name="Aken S.V."/>
            <person name="Utterback T."/>
            <person name="Reidmuller S."/>
            <person name="Feldblyum T."/>
            <person name="Hsiao J."/>
            <person name="Zismann V."/>
            <person name="Iobst S."/>
            <person name="de Vazeille A.R."/>
            <person name="Buell C.R."/>
            <person name="Ying K."/>
            <person name="Li Y."/>
            <person name="Lu T."/>
            <person name="Huang Y."/>
            <person name="Zhao Q."/>
            <person name="Feng Q."/>
            <person name="Zhang L."/>
            <person name="Zhu J."/>
            <person name="Weng Q."/>
            <person name="Mu J."/>
            <person name="Lu Y."/>
            <person name="Fan D."/>
            <person name="Liu Y."/>
            <person name="Guan J."/>
            <person name="Zhang Y."/>
            <person name="Yu S."/>
            <person name="Liu X."/>
            <person name="Zhang Y."/>
            <person name="Hong G."/>
            <person name="Han B."/>
            <person name="Choisne N."/>
            <person name="Demange N."/>
            <person name="Orjeda G."/>
            <person name="Samain S."/>
            <person name="Cattolico L."/>
            <person name="Pelletier E."/>
            <person name="Couloux A."/>
            <person name="Segurens B."/>
            <person name="Wincker P."/>
            <person name="D'Hont A."/>
            <person name="Scarpelli C."/>
            <person name="Weissenbach J."/>
            <person name="Salanoubat M."/>
            <person name="Quetier F."/>
            <person name="Yu Y."/>
            <person name="Kim H.R."/>
            <person name="Rambo T."/>
            <person name="Currie J."/>
            <person name="Collura K."/>
            <person name="Luo M."/>
            <person name="Yang T."/>
            <person name="Ammiraju J.S.S."/>
            <person name="Engler F."/>
            <person name="Soderlund C."/>
            <person name="Wing R.A."/>
            <person name="Palmer L.E."/>
            <person name="de la Bastide M."/>
            <person name="Spiegel L."/>
            <person name="Nascimento L."/>
            <person name="Zutavern T."/>
            <person name="O'Shaughnessy A."/>
            <person name="Dike S."/>
            <person name="Dedhia N."/>
            <person name="Preston R."/>
            <person name="Balija V."/>
            <person name="McCombie W.R."/>
            <person name="Chow T."/>
            <person name="Chen H."/>
            <person name="Chung M."/>
            <person name="Chen C."/>
            <person name="Shaw J."/>
            <person name="Wu H."/>
            <person name="Hsiao K."/>
            <person name="Chao Y."/>
            <person name="Chu M."/>
            <person name="Cheng C."/>
            <person name="Hour A."/>
            <person name="Lee P."/>
            <person name="Lin S."/>
            <person name="Lin Y."/>
            <person name="Liou J."/>
            <person name="Liu S."/>
            <person name="Hsing Y."/>
            <person name="Raghuvanshi S."/>
            <person name="Mohanty A."/>
            <person name="Bharti A.K."/>
            <person name="Gaur A."/>
            <person name="Gupta V."/>
            <person name="Kumar D."/>
            <person name="Ravi V."/>
            <person name="Vij S."/>
            <person name="Kapur A."/>
            <person name="Khurana P."/>
            <person name="Khurana P."/>
            <person name="Khurana J.P."/>
            <person name="Tyagi A.K."/>
            <person name="Gaikwad K."/>
            <person name="Singh A."/>
            <person name="Dalal V."/>
            <person name="Srivastava S."/>
            <person name="Dixit A."/>
            <person name="Pal A.K."/>
            <person name="Ghazi I.A."/>
            <person name="Yadav M."/>
            <person name="Pandit A."/>
            <person name="Bhargava A."/>
            <person name="Sureshbabu K."/>
            <person name="Batra K."/>
            <person name="Sharma T.R."/>
            <person name="Mohapatra T."/>
            <person name="Singh N.K."/>
            <person name="Messing J."/>
            <person name="Nelson A.B."/>
            <person name="Fuks G."/>
            <person name="Kavchok S."/>
            <person name="Keizer G."/>
            <person name="Linton E."/>
            <person name="Llaca V."/>
            <person name="Song R."/>
            <person name="Tanyolac B."/>
            <person name="Young S."/>
            <person name="Ho-Il K."/>
            <person name="Hahn J.H."/>
            <person name="Sangsakoo G."/>
            <person name="Vanavichit A."/>
            <person name="de Mattos Luiz.A.T."/>
            <person name="Zimmer P.D."/>
            <person name="Malone G."/>
            <person name="Dellagostin O."/>
            <person name="de Oliveira A.C."/>
            <person name="Bevan M."/>
            <person name="Bancroft I."/>
            <person name="Minx P."/>
            <person name="Cordum H."/>
            <person name="Wilson R."/>
            <person name="Cheng Z."/>
            <person name="Jin W."/>
            <person name="Jiang J."/>
            <person name="Leong S.A."/>
            <person name="Iwama H."/>
            <person name="Gojobori T."/>
            <person name="Itoh T."/>
            <person name="Niimura Y."/>
            <person name="Fujii Y."/>
            <person name="Habara T."/>
            <person name="Sakai H."/>
            <person name="Sato Y."/>
            <person name="Wilson G."/>
            <person name="Kumar K."/>
            <person name="McCouch S."/>
            <person name="Juretic N."/>
            <person name="Hoen D."/>
            <person name="Wright S."/>
            <person name="Bruskiewich R."/>
            <person name="Bureau T."/>
            <person name="Miyao A."/>
            <person name="Hirochika H."/>
            <person name="Nishikawa T."/>
            <person name="Kadowaki K."/>
            <person name="Sugiura M."/>
            <person name="Burr B."/>
            <person name="Sasaki T."/>
        </authorList>
    </citation>
    <scope>NUCLEOTIDE SEQUENCE [LARGE SCALE GENOMIC DNA]</scope>
    <source>
        <strain evidence="20">cv. Nipponbare</strain>
    </source>
</reference>
<evidence type="ECO:0000256" key="11">
    <source>
        <dbReference type="ARBA" id="ARBA00022989"/>
    </source>
</evidence>
<dbReference type="FunCoup" id="A0A0P0X7C9">
    <property type="interactions" value="191"/>
</dbReference>
<comment type="subcellular location">
    <subcellularLocation>
        <location evidence="1">Membrane</location>
        <topology evidence="1">Single-pass membrane protein</topology>
    </subcellularLocation>
</comment>
<dbReference type="Gene3D" id="1.10.510.10">
    <property type="entry name" value="Transferase(Phosphotransferase) domain 1"/>
    <property type="match status" value="1"/>
</dbReference>
<evidence type="ECO:0000256" key="16">
    <source>
        <dbReference type="SAM" id="SignalP"/>
    </source>
</evidence>
<reference evidence="19 20" key="3">
    <citation type="journal article" date="2013" name="Rice">
        <title>Improvement of the Oryza sativa Nipponbare reference genome using next generation sequence and optical map data.</title>
        <authorList>
            <person name="Kawahara Y."/>
            <person name="de la Bastide M."/>
            <person name="Hamilton J.P."/>
            <person name="Kanamori H."/>
            <person name="McCombie W.R."/>
            <person name="Ouyang S."/>
            <person name="Schwartz D.C."/>
            <person name="Tanaka T."/>
            <person name="Wu J."/>
            <person name="Zhou S."/>
            <person name="Childs K.L."/>
            <person name="Davidson R.M."/>
            <person name="Lin H."/>
            <person name="Quesada-Ocampo L."/>
            <person name="Vaillancourt B."/>
            <person name="Sakai H."/>
            <person name="Lee S.S."/>
            <person name="Kim J."/>
            <person name="Numa H."/>
            <person name="Itoh T."/>
            <person name="Buell C.R."/>
            <person name="Matsumoto T."/>
        </authorList>
    </citation>
    <scope>NUCLEOTIDE SEQUENCE [LARGE SCALE GENOMIC DNA]</scope>
    <source>
        <strain evidence="20">cv. Nipponbare</strain>
    </source>
</reference>
<evidence type="ECO:0000259" key="17">
    <source>
        <dbReference type="PROSITE" id="PS50011"/>
    </source>
</evidence>
<dbReference type="InterPro" id="IPR008271">
    <property type="entry name" value="Ser/Thr_kinase_AS"/>
</dbReference>
<evidence type="ECO:0000256" key="4">
    <source>
        <dbReference type="ARBA" id="ARBA00022679"/>
    </source>
</evidence>
<dbReference type="FunFam" id="3.30.430.20:FF:000040">
    <property type="entry name" value="L-type lectin-domain containing receptor kinase IX.1"/>
    <property type="match status" value="1"/>
</dbReference>
<dbReference type="AlphaFoldDB" id="A0A0P0X7C9"/>
<keyword evidence="9" id="KW-0418">Kinase</keyword>
<dbReference type="EC" id="2.7.11.1" evidence="2"/>